<dbReference type="RefSeq" id="WP_214505885.1">
    <property type="nucleotide sequence ID" value="NZ_JAHEPS010000001.1"/>
</dbReference>
<dbReference type="EMBL" id="JAHEPS010000001">
    <property type="protein sequence ID" value="MBT1443722.1"/>
    <property type="molecule type" value="Genomic_DNA"/>
</dbReference>
<gene>
    <name evidence="4" type="ORF">KJI95_04175</name>
</gene>
<feature type="compositionally biased region" description="Low complexity" evidence="1">
    <location>
        <begin position="44"/>
        <end position="55"/>
    </location>
</feature>
<dbReference type="SUPFAM" id="SSF54403">
    <property type="entry name" value="Cystatin/monellin"/>
    <property type="match status" value="1"/>
</dbReference>
<protein>
    <recommendedName>
        <fullName evidence="3">Cystatin domain-containing protein</fullName>
    </recommendedName>
</protein>
<dbReference type="InterPro" id="IPR018073">
    <property type="entry name" value="Prot_inh_cystat_CS"/>
</dbReference>
<sequence length="167" mass="17382">MKQAIFAKGQVALLLGAAMLLGACTEAPSTNAASTSAASSAAAPSASAAPEASESGNTMGQSATREDVGMDCLPGEGLPGGWHRQGEVTDEARAALDSVLSQMNSAAKLKSIREVRTQVVAGINYAIEFEMDNGEVWNTVVYRDLKGQHSMKQVAKQGNLKPFCPPK</sequence>
<name>A0ABS5UZS6_9GAMM</name>
<evidence type="ECO:0000313" key="5">
    <source>
        <dbReference type="Proteomes" id="UP001195903"/>
    </source>
</evidence>
<evidence type="ECO:0000256" key="1">
    <source>
        <dbReference type="SAM" id="MobiDB-lite"/>
    </source>
</evidence>
<keyword evidence="2" id="KW-0732">Signal</keyword>
<dbReference type="PROSITE" id="PS51257">
    <property type="entry name" value="PROKAR_LIPOPROTEIN"/>
    <property type="match status" value="1"/>
</dbReference>
<dbReference type="Gene3D" id="3.10.450.10">
    <property type="match status" value="1"/>
</dbReference>
<evidence type="ECO:0000259" key="3">
    <source>
        <dbReference type="Pfam" id="PF00031"/>
    </source>
</evidence>
<keyword evidence="5" id="KW-1185">Reference proteome</keyword>
<feature type="signal peptide" evidence="2">
    <location>
        <begin position="1"/>
        <end position="32"/>
    </location>
</feature>
<reference evidence="4 5" key="1">
    <citation type="submission" date="2021-05" db="EMBL/GenBank/DDBJ databases">
        <title>Shewanella sp. JM162201.</title>
        <authorList>
            <person name="Xu S."/>
            <person name="Li A."/>
        </authorList>
    </citation>
    <scope>NUCLEOTIDE SEQUENCE [LARGE SCALE GENOMIC DNA]</scope>
    <source>
        <strain evidence="4 5">JM162201</strain>
    </source>
</reference>
<dbReference type="Pfam" id="PF00031">
    <property type="entry name" value="Cystatin"/>
    <property type="match status" value="1"/>
</dbReference>
<dbReference type="PROSITE" id="PS00287">
    <property type="entry name" value="CYSTATIN"/>
    <property type="match status" value="1"/>
</dbReference>
<feature type="chain" id="PRO_5045914261" description="Cystatin domain-containing protein" evidence="2">
    <location>
        <begin position="33"/>
        <end position="167"/>
    </location>
</feature>
<proteinExistence type="predicted"/>
<feature type="domain" description="Cystatin" evidence="3">
    <location>
        <begin position="89"/>
        <end position="151"/>
    </location>
</feature>
<evidence type="ECO:0000256" key="2">
    <source>
        <dbReference type="SAM" id="SignalP"/>
    </source>
</evidence>
<dbReference type="Proteomes" id="UP001195903">
    <property type="component" value="Unassembled WGS sequence"/>
</dbReference>
<accession>A0ABS5UZS6</accession>
<feature type="region of interest" description="Disordered" evidence="1">
    <location>
        <begin position="44"/>
        <end position="69"/>
    </location>
</feature>
<comment type="caution">
    <text evidence="4">The sequence shown here is derived from an EMBL/GenBank/DDBJ whole genome shotgun (WGS) entry which is preliminary data.</text>
</comment>
<organism evidence="4 5">
    <name type="scientific">Shewanella jiangmenensis</name>
    <dbReference type="NCBI Taxonomy" id="2837387"/>
    <lineage>
        <taxon>Bacteria</taxon>
        <taxon>Pseudomonadati</taxon>
        <taxon>Pseudomonadota</taxon>
        <taxon>Gammaproteobacteria</taxon>
        <taxon>Alteromonadales</taxon>
        <taxon>Shewanellaceae</taxon>
        <taxon>Shewanella</taxon>
    </lineage>
</organism>
<dbReference type="InterPro" id="IPR000010">
    <property type="entry name" value="Cystatin_dom"/>
</dbReference>
<evidence type="ECO:0000313" key="4">
    <source>
        <dbReference type="EMBL" id="MBT1443722.1"/>
    </source>
</evidence>
<dbReference type="InterPro" id="IPR046350">
    <property type="entry name" value="Cystatin_sf"/>
</dbReference>